<gene>
    <name evidence="3" type="ORF">DFR42_104121</name>
</gene>
<dbReference type="PANTHER" id="PTHR43405">
    <property type="entry name" value="GLYCOSYL HYDROLASE DIGH"/>
    <property type="match status" value="1"/>
</dbReference>
<dbReference type="EMBL" id="QJKB01000004">
    <property type="protein sequence ID" value="PXX43120.1"/>
    <property type="molecule type" value="Genomic_DNA"/>
</dbReference>
<proteinExistence type="predicted"/>
<dbReference type="InterPro" id="IPR052177">
    <property type="entry name" value="Divisome_Glycosyl_Hydrolase"/>
</dbReference>
<keyword evidence="1" id="KW-0732">Signal</keyword>
<dbReference type="InterPro" id="IPR017853">
    <property type="entry name" value="GH"/>
</dbReference>
<evidence type="ECO:0000256" key="1">
    <source>
        <dbReference type="ARBA" id="ARBA00022729"/>
    </source>
</evidence>
<dbReference type="PANTHER" id="PTHR43405:SF1">
    <property type="entry name" value="GLYCOSYL HYDROLASE DIGH"/>
    <property type="match status" value="1"/>
</dbReference>
<evidence type="ECO:0000313" key="3">
    <source>
        <dbReference type="EMBL" id="PXX43120.1"/>
    </source>
</evidence>
<dbReference type="InterPro" id="IPR003790">
    <property type="entry name" value="GHL10"/>
</dbReference>
<keyword evidence="4" id="KW-1185">Reference proteome</keyword>
<dbReference type="Pfam" id="PF02638">
    <property type="entry name" value="GHL10"/>
    <property type="match status" value="1"/>
</dbReference>
<organism evidence="3 4">
    <name type="scientific">Undibacterium pigrum</name>
    <dbReference type="NCBI Taxonomy" id="401470"/>
    <lineage>
        <taxon>Bacteria</taxon>
        <taxon>Pseudomonadati</taxon>
        <taxon>Pseudomonadota</taxon>
        <taxon>Betaproteobacteria</taxon>
        <taxon>Burkholderiales</taxon>
        <taxon>Oxalobacteraceae</taxon>
        <taxon>Undibacterium</taxon>
    </lineage>
</organism>
<evidence type="ECO:0000313" key="4">
    <source>
        <dbReference type="Proteomes" id="UP000247792"/>
    </source>
</evidence>
<comment type="caution">
    <text evidence="3">The sequence shown here is derived from an EMBL/GenBank/DDBJ whole genome shotgun (WGS) entry which is preliminary data.</text>
</comment>
<evidence type="ECO:0000259" key="2">
    <source>
        <dbReference type="Pfam" id="PF02638"/>
    </source>
</evidence>
<name>A0A318J975_9BURK</name>
<reference evidence="3 4" key="1">
    <citation type="submission" date="2018-05" db="EMBL/GenBank/DDBJ databases">
        <title>Genomic Encyclopedia of Type Strains, Phase IV (KMG-IV): sequencing the most valuable type-strain genomes for metagenomic binning, comparative biology and taxonomic classification.</title>
        <authorList>
            <person name="Goeker M."/>
        </authorList>
    </citation>
    <scope>NUCLEOTIDE SEQUENCE [LARGE SCALE GENOMIC DNA]</scope>
    <source>
        <strain evidence="3 4">DSM 19792</strain>
    </source>
</reference>
<dbReference type="Proteomes" id="UP000247792">
    <property type="component" value="Unassembled WGS sequence"/>
</dbReference>
<dbReference type="RefSeq" id="WP_245936972.1">
    <property type="nucleotide sequence ID" value="NZ_QJKB01000004.1"/>
</dbReference>
<accession>A0A318J975</accession>
<sequence>MSSFLSSSRFVFTLKTYLLPYKLPALAVAACAMLLACSTPPEKQTAINKPGKTNLTIVPQNAPVNYPPQVREAPPLPREFRAAWVSTVANIDWPSRRDLSTEKQKNEVIAILDNAVQLKLNAIVLQVRPAADAIYPSAIEPWSEFLTGEQGRPPSPYYDPLQFWIDQAHARGLELHAWFNPFRARTAQSKTVVAANHISKLAPQVVKTYGDLQWMDPGEPVAMQQTLNVISDVARRYDVDGIHMDDYFYPYPVKAGNGSEVDFPDDPAWITYLQSGGKLARFDWRRDNVNRLVEAINQRVHLEKPWIKFGISPFGIGRPDRLPPGIAGFSQYDKLYADVELWLSKGWMDYLAPQLYWPINQGPQAFKVLHDYWLAQNTTGKHIWPGLYTSRIDSSDKSWSADEILNQVEAMREKGGNGHLHFSMVALNQNRKGIRQRLATEKYTSQALIPASPWLDNSLPASPLLEASTDKKSLRLQLGSADNTRLLAIWKRTEQQWLFSVVPAQNMNIDLADDPQYGSVRQITVSAISRTGVESVRASYNLP</sequence>
<keyword evidence="3" id="KW-0449">Lipoprotein</keyword>
<protein>
    <submittedName>
        <fullName evidence="3">Uncharacterized lipoprotein YddW (UPF0748 family)</fullName>
    </submittedName>
</protein>
<dbReference type="AlphaFoldDB" id="A0A318J975"/>
<feature type="domain" description="Glycosyl hydrolase-like 10" evidence="2">
    <location>
        <begin position="79"/>
        <end position="398"/>
    </location>
</feature>
<dbReference type="Gene3D" id="3.20.20.80">
    <property type="entry name" value="Glycosidases"/>
    <property type="match status" value="1"/>
</dbReference>
<dbReference type="SUPFAM" id="SSF51445">
    <property type="entry name" value="(Trans)glycosidases"/>
    <property type="match status" value="1"/>
</dbReference>